<organism evidence="2 3">
    <name type="scientific">Maritimibacter alkaliphilus HTCC2654</name>
    <dbReference type="NCBI Taxonomy" id="314271"/>
    <lineage>
        <taxon>Bacteria</taxon>
        <taxon>Pseudomonadati</taxon>
        <taxon>Pseudomonadota</taxon>
        <taxon>Alphaproteobacteria</taxon>
        <taxon>Rhodobacterales</taxon>
        <taxon>Roseobacteraceae</taxon>
        <taxon>Maritimibacter</taxon>
    </lineage>
</organism>
<feature type="compositionally biased region" description="Acidic residues" evidence="1">
    <location>
        <begin position="456"/>
        <end position="477"/>
    </location>
</feature>
<name>A3VMP8_9RHOB</name>
<dbReference type="RefSeq" id="WP_008329623.1">
    <property type="nucleotide sequence ID" value="NZ_CH902578.1"/>
</dbReference>
<gene>
    <name evidence="2" type="ORF">RB2654_05767</name>
</gene>
<comment type="caution">
    <text evidence="2">The sequence shown here is derived from an EMBL/GenBank/DDBJ whole genome shotgun (WGS) entry which is preliminary data.</text>
</comment>
<sequence length="759" mass="83150">MKSIAEYFRELAADDRYFGAEPPQPDAEMLHQIAEREVKRRVEARVSEHGVVLRQATDDEMPATGLLTGAAAPTVDDEIKRQADEARRRAAEEEAERHAAEVERQAENRRAAEEAAAKAAEEAAAQEAEAARKAEEDAARAAEEEEARRAEAEAEAARRRAEAEAEAEQRRAEAEAEARRAADEDEDEAADAGSVTDRIRRIHAVTDVSADDYSEDEHADDYFRDDDDILEEALLAEEQDEVLPIDTDDEDDTPAEAQAEDDASEEDDDISALLGKVAEDSALEDEALTDEVSEETASELDYDEDEDEAPLDLSAFAEDFATDDADADEDTPQVAETPDAAEDEAPARDAKAATVIVPAQTQTPATQPRRPIARVVRVRRPFAKDETPAPQQIEATATEEPYDPDEDDFTVPGESTLTPEDEAALIAELAEVERDSRETAGADEDDFNAARAALADDADEDEAALAEDVADEEDEDDMVRGEALPIEPEEEPEDRIQDDRKAQAAPFADVDMGETDRAIDRILQKTNSQLATGESTRRRNAIQHLKAAVQAKRADRDEVDEALDSIDPTPLTNDEYRDDLARVVRPRRPQADADRPKRRLAPLVLVSEQRVDQSDVAEAEVPQPARPAAVAKPARPVRPVRPRRVGKSNLAMQDEPEEAQDDEGEEASDNMTSGFRAFAADLGVEGIEDTLEAATAFVTQEVGRPWATRPQIISLALASSSGAGREEALASFAQLLRSGQIVKVNRGQFVLSEDSLYYE</sequence>
<feature type="region of interest" description="Disordered" evidence="1">
    <location>
        <begin position="433"/>
        <end position="513"/>
    </location>
</feature>
<keyword evidence="3" id="KW-1185">Reference proteome</keyword>
<reference evidence="2 3" key="1">
    <citation type="journal article" date="2010" name="J. Bacteriol.">
        <title>Genome sequences of Pelagibaca bermudensis HTCC2601T and Maritimibacter alkaliphilus HTCC2654T, the type strains of two marine Roseobacter genera.</title>
        <authorList>
            <person name="Thrash J.C."/>
            <person name="Cho J.C."/>
            <person name="Ferriera S."/>
            <person name="Johnson J."/>
            <person name="Vergin K.L."/>
            <person name="Giovannoni S.J."/>
        </authorList>
    </citation>
    <scope>NUCLEOTIDE SEQUENCE [LARGE SCALE GENOMIC DNA]</scope>
    <source>
        <strain evidence="2 3">HTCC2654</strain>
    </source>
</reference>
<dbReference type="AlphaFoldDB" id="A3VMP8"/>
<dbReference type="OrthoDB" id="7798282at2"/>
<feature type="compositionally biased region" description="Basic and acidic residues" evidence="1">
    <location>
        <begin position="77"/>
        <end position="121"/>
    </location>
</feature>
<evidence type="ECO:0000256" key="1">
    <source>
        <dbReference type="SAM" id="MobiDB-lite"/>
    </source>
</evidence>
<dbReference type="Proteomes" id="UP000002931">
    <property type="component" value="Unassembled WGS sequence"/>
</dbReference>
<protein>
    <submittedName>
        <fullName evidence="2">Lipoprotein, putative</fullName>
    </submittedName>
</protein>
<keyword evidence="2" id="KW-0449">Lipoprotein</keyword>
<feature type="compositionally biased region" description="Acidic residues" evidence="1">
    <location>
        <begin position="400"/>
        <end position="409"/>
    </location>
</feature>
<evidence type="ECO:0000313" key="2">
    <source>
        <dbReference type="EMBL" id="EAQ10462.1"/>
    </source>
</evidence>
<feature type="compositionally biased region" description="Acidic residues" evidence="1">
    <location>
        <begin position="209"/>
        <end position="270"/>
    </location>
</feature>
<feature type="region of interest" description="Disordered" evidence="1">
    <location>
        <begin position="530"/>
        <end position="574"/>
    </location>
</feature>
<feature type="compositionally biased region" description="Basic and acidic residues" evidence="1">
    <location>
        <begin position="129"/>
        <end position="182"/>
    </location>
</feature>
<feature type="compositionally biased region" description="Acidic residues" evidence="1">
    <location>
        <begin position="654"/>
        <end position="668"/>
    </location>
</feature>
<feature type="compositionally biased region" description="Low complexity" evidence="1">
    <location>
        <begin position="63"/>
        <end position="74"/>
    </location>
</feature>
<feature type="region of interest" description="Disordered" evidence="1">
    <location>
        <begin position="63"/>
        <end position="417"/>
    </location>
</feature>
<accession>A3VMP8</accession>
<evidence type="ECO:0000313" key="3">
    <source>
        <dbReference type="Proteomes" id="UP000002931"/>
    </source>
</evidence>
<dbReference type="EMBL" id="AAMT01000036">
    <property type="protein sequence ID" value="EAQ10462.1"/>
    <property type="molecule type" value="Genomic_DNA"/>
</dbReference>
<dbReference type="HOGENOM" id="CLU_015965_0_0_5"/>
<feature type="compositionally biased region" description="Acidic residues" evidence="1">
    <location>
        <begin position="320"/>
        <end position="331"/>
    </location>
</feature>
<dbReference type="eggNOG" id="ENOG502Z8NH">
    <property type="taxonomic scope" value="Bacteria"/>
</dbReference>
<feature type="compositionally biased region" description="Low complexity" evidence="1">
    <location>
        <begin position="619"/>
        <end position="634"/>
    </location>
</feature>
<feature type="region of interest" description="Disordered" evidence="1">
    <location>
        <begin position="611"/>
        <end position="670"/>
    </location>
</feature>
<feature type="compositionally biased region" description="Acidic residues" evidence="1">
    <location>
        <begin position="281"/>
        <end position="310"/>
    </location>
</feature>
<proteinExistence type="predicted"/>
<dbReference type="STRING" id="314271.RB2654_05767"/>